<protein>
    <submittedName>
        <fullName evidence="1">NAD(P)-binding protein</fullName>
    </submittedName>
</protein>
<dbReference type="AlphaFoldDB" id="A0A933L0S1"/>
<dbReference type="InterPro" id="IPR006311">
    <property type="entry name" value="TAT_signal"/>
</dbReference>
<dbReference type="PANTHER" id="PTHR42923:SF3">
    <property type="entry name" value="PROTOPORPHYRINOGEN OXIDASE"/>
    <property type="match status" value="1"/>
</dbReference>
<name>A0A933L0S1_9HYPH</name>
<evidence type="ECO:0000313" key="2">
    <source>
        <dbReference type="Proteomes" id="UP000782610"/>
    </source>
</evidence>
<evidence type="ECO:0000313" key="1">
    <source>
        <dbReference type="EMBL" id="MBI4922154.1"/>
    </source>
</evidence>
<dbReference type="InterPro" id="IPR050464">
    <property type="entry name" value="Zeta_carotene_desat/Oxidored"/>
</dbReference>
<reference evidence="1" key="1">
    <citation type="submission" date="2020-07" db="EMBL/GenBank/DDBJ databases">
        <title>Huge and variable diversity of episymbiotic CPR bacteria and DPANN archaea in groundwater ecosystems.</title>
        <authorList>
            <person name="He C.Y."/>
            <person name="Keren R."/>
            <person name="Whittaker M."/>
            <person name="Farag I.F."/>
            <person name="Doudna J."/>
            <person name="Cate J.H.D."/>
            <person name="Banfield J.F."/>
        </authorList>
    </citation>
    <scope>NUCLEOTIDE SEQUENCE</scope>
    <source>
        <strain evidence="1">NC_groundwater_1586_Pr3_B-0.1um_66_15</strain>
    </source>
</reference>
<dbReference type="SUPFAM" id="SSF51905">
    <property type="entry name" value="FAD/NAD(P)-binding domain"/>
    <property type="match status" value="1"/>
</dbReference>
<dbReference type="Pfam" id="PF13450">
    <property type="entry name" value="NAD_binding_8"/>
    <property type="match status" value="1"/>
</dbReference>
<organism evidence="1 2">
    <name type="scientific">Devosia nanyangense</name>
    <dbReference type="NCBI Taxonomy" id="1228055"/>
    <lineage>
        <taxon>Bacteria</taxon>
        <taxon>Pseudomonadati</taxon>
        <taxon>Pseudomonadota</taxon>
        <taxon>Alphaproteobacteria</taxon>
        <taxon>Hyphomicrobiales</taxon>
        <taxon>Devosiaceae</taxon>
        <taxon>Devosia</taxon>
    </lineage>
</organism>
<gene>
    <name evidence="1" type="ORF">HY834_10415</name>
</gene>
<dbReference type="InterPro" id="IPR019546">
    <property type="entry name" value="TAT_signal_bac_arc"/>
</dbReference>
<comment type="caution">
    <text evidence="1">The sequence shown here is derived from an EMBL/GenBank/DDBJ whole genome shotgun (WGS) entry which is preliminary data.</text>
</comment>
<dbReference type="Gene3D" id="3.50.50.60">
    <property type="entry name" value="FAD/NAD(P)-binding domain"/>
    <property type="match status" value="1"/>
</dbReference>
<dbReference type="PANTHER" id="PTHR42923">
    <property type="entry name" value="PROTOPORPHYRINOGEN OXIDASE"/>
    <property type="match status" value="1"/>
</dbReference>
<proteinExistence type="predicted"/>
<dbReference type="EMBL" id="JACRAF010000028">
    <property type="protein sequence ID" value="MBI4922154.1"/>
    <property type="molecule type" value="Genomic_DNA"/>
</dbReference>
<dbReference type="GO" id="GO:0016491">
    <property type="term" value="F:oxidoreductase activity"/>
    <property type="evidence" value="ECO:0007669"/>
    <property type="project" value="TreeGrafter"/>
</dbReference>
<sequence>MTYSDRDKALGMDRPISRRDFLNGVALTAGAVALGGFPHAALGATPPSDPATLTGLRGHSETAMAIMHAVRDGSFWASAPALEATGESYDLVVVGGGISGLAAALLYHQQKPDASVLILENNDEFGGHARRNEFIASNGKRLIGYGGSQSLQTPSQFSPLVQKLLLDIGIETQRFEEFYDQDWWDDHELSDAHFFRKEDFGADALVLEGETAADWVPLTPLNDAAKANLIELIDSPPDYLAGKSLEEKLELLSRTTYDDFLTGICGYDPQLVTYFKNATEEYLGIGIEGTTALDAWGIGLPGFDGLELGDKPYKTMSPSGRLVAIDEDDYIYHFPDGNAGVARALVRALIPAALPGTSMEELVGNQVDCAKLDVADGPARLRLGASVVRVKHDGDPVAAKAVTLTYVEDGRLKTVSASQVVLACWHRVIPKITDELAEAQIDALNDQIKVPLIYGTVQLRNWEAFDTLKIDGFTAPNAFWRAVFTDDPVSIGDYTFTSDPSEPMLLHIWSVPVPGTKGMSARDQATVGRMALVDLTFEDMERELRDLMNRALKDGGFDAARDIEALTINRWSHGYALEYMRPWDAFWPDGPLPVEVARQGWGRIAIANSDSGAYAYAHSAIDQAGRAVNELIGGIEGFATFPGPALGPDDLVG</sequence>
<dbReference type="Proteomes" id="UP000782610">
    <property type="component" value="Unassembled WGS sequence"/>
</dbReference>
<dbReference type="InterPro" id="IPR036188">
    <property type="entry name" value="FAD/NAD-bd_sf"/>
</dbReference>
<accession>A0A933L0S1</accession>
<dbReference type="NCBIfam" id="TIGR01409">
    <property type="entry name" value="TAT_signal_seq"/>
    <property type="match status" value="1"/>
</dbReference>
<dbReference type="PROSITE" id="PS51318">
    <property type="entry name" value="TAT"/>
    <property type="match status" value="1"/>
</dbReference>